<dbReference type="SUPFAM" id="SSF50685">
    <property type="entry name" value="Barwin-like endoglucanases"/>
    <property type="match status" value="1"/>
</dbReference>
<organism evidence="5 6">
    <name type="scientific">Cerrena zonata</name>
    <dbReference type="NCBI Taxonomy" id="2478898"/>
    <lineage>
        <taxon>Eukaryota</taxon>
        <taxon>Fungi</taxon>
        <taxon>Dikarya</taxon>
        <taxon>Basidiomycota</taxon>
        <taxon>Agaricomycotina</taxon>
        <taxon>Agaricomycetes</taxon>
        <taxon>Polyporales</taxon>
        <taxon>Cerrenaceae</taxon>
        <taxon>Cerrena</taxon>
    </lineage>
</organism>
<feature type="domain" description="RlpA-like protein double-psi beta-barrel" evidence="4">
    <location>
        <begin position="151"/>
        <end position="247"/>
    </location>
</feature>
<evidence type="ECO:0000256" key="2">
    <source>
        <dbReference type="SAM" id="MobiDB-lite"/>
    </source>
</evidence>
<dbReference type="CDD" id="cd22191">
    <property type="entry name" value="DPBB_RlpA_EXP_N-like"/>
    <property type="match status" value="1"/>
</dbReference>
<dbReference type="InterPro" id="IPR036908">
    <property type="entry name" value="RlpA-like_sf"/>
</dbReference>
<feature type="signal peptide" evidence="3">
    <location>
        <begin position="1"/>
        <end position="20"/>
    </location>
</feature>
<dbReference type="Gene3D" id="2.40.40.10">
    <property type="entry name" value="RlpA-like domain"/>
    <property type="match status" value="1"/>
</dbReference>
<dbReference type="PANTHER" id="PTHR31836:SF24">
    <property type="entry name" value="RLPA-LIKE PROTEIN DOUBLE-PSI BETA-BARREL DOMAIN-CONTAINING PROTEIN"/>
    <property type="match status" value="1"/>
</dbReference>
<feature type="region of interest" description="Disordered" evidence="2">
    <location>
        <begin position="91"/>
        <end position="142"/>
    </location>
</feature>
<gene>
    <name evidence="5" type="ORF">QCA50_003956</name>
</gene>
<dbReference type="AlphaFoldDB" id="A0AAW0GFY9"/>
<dbReference type="InterPro" id="IPR051477">
    <property type="entry name" value="Expansin_CellWall"/>
</dbReference>
<evidence type="ECO:0000313" key="6">
    <source>
        <dbReference type="Proteomes" id="UP001385951"/>
    </source>
</evidence>
<sequence>MFSLVTLATLTFFTTSTTNAVIIPRAIAPSDYRTDILEPHDTYHARYMAIDCPSKQGSAFFDDCCHPLKLGETLEKNRKAECSPANELTSGVVQQLNTGDNDDRKGEAAPVSNAAPESAPVSAASSTKAPSTETLVKTTKAQGSAASVNTGGVATYFWQNGVAGACGKVHSDSDLIAAIDQERYGDSGSISNLCGKQVIITNLENDKSVTVTIADSCPTCDSPNSIDLSEAAFKQIATLDEGKVEINWWFA</sequence>
<dbReference type="InterPro" id="IPR009009">
    <property type="entry name" value="RlpA-like_DPBB"/>
</dbReference>
<accession>A0AAW0GFY9</accession>
<keyword evidence="1 3" id="KW-0732">Signal</keyword>
<feature type="chain" id="PRO_5043497256" description="RlpA-like protein double-psi beta-barrel domain-containing protein" evidence="3">
    <location>
        <begin position="21"/>
        <end position="251"/>
    </location>
</feature>
<name>A0AAW0GFY9_9APHY</name>
<evidence type="ECO:0000256" key="1">
    <source>
        <dbReference type="ARBA" id="ARBA00022729"/>
    </source>
</evidence>
<evidence type="ECO:0000259" key="4">
    <source>
        <dbReference type="Pfam" id="PF03330"/>
    </source>
</evidence>
<keyword evidence="6" id="KW-1185">Reference proteome</keyword>
<dbReference type="Pfam" id="PF03330">
    <property type="entry name" value="DPBB_1"/>
    <property type="match status" value="1"/>
</dbReference>
<feature type="compositionally biased region" description="Polar residues" evidence="2">
    <location>
        <begin position="127"/>
        <end position="142"/>
    </location>
</feature>
<dbReference type="EMBL" id="JASBNA010000004">
    <property type="protein sequence ID" value="KAK7692331.1"/>
    <property type="molecule type" value="Genomic_DNA"/>
</dbReference>
<reference evidence="5 6" key="1">
    <citation type="submission" date="2022-09" db="EMBL/GenBank/DDBJ databases">
        <authorList>
            <person name="Palmer J.M."/>
        </authorList>
    </citation>
    <scope>NUCLEOTIDE SEQUENCE [LARGE SCALE GENOMIC DNA]</scope>
    <source>
        <strain evidence="5 6">DSM 7382</strain>
    </source>
</reference>
<dbReference type="Proteomes" id="UP001385951">
    <property type="component" value="Unassembled WGS sequence"/>
</dbReference>
<proteinExistence type="predicted"/>
<comment type="caution">
    <text evidence="5">The sequence shown here is derived from an EMBL/GenBank/DDBJ whole genome shotgun (WGS) entry which is preliminary data.</text>
</comment>
<evidence type="ECO:0000256" key="3">
    <source>
        <dbReference type="SAM" id="SignalP"/>
    </source>
</evidence>
<feature type="compositionally biased region" description="Low complexity" evidence="2">
    <location>
        <begin position="108"/>
        <end position="126"/>
    </location>
</feature>
<protein>
    <recommendedName>
        <fullName evidence="4">RlpA-like protein double-psi beta-barrel domain-containing protein</fullName>
    </recommendedName>
</protein>
<dbReference type="PANTHER" id="PTHR31836">
    <property type="match status" value="1"/>
</dbReference>
<evidence type="ECO:0000313" key="5">
    <source>
        <dbReference type="EMBL" id="KAK7692331.1"/>
    </source>
</evidence>